<accession>A0A1T5HTB3</accession>
<feature type="active site" evidence="5">
    <location>
        <position position="236"/>
    </location>
</feature>
<dbReference type="EMBL" id="FUYV01000023">
    <property type="protein sequence ID" value="SKC23917.1"/>
    <property type="molecule type" value="Genomic_DNA"/>
</dbReference>
<feature type="binding site" evidence="5">
    <location>
        <position position="257"/>
    </location>
    <ligand>
        <name>substrate</name>
    </ligand>
</feature>
<evidence type="ECO:0000259" key="6">
    <source>
        <dbReference type="Pfam" id="PF00389"/>
    </source>
</evidence>
<dbReference type="EC" id="1.1.1.290" evidence="5"/>
<dbReference type="InterPro" id="IPR036291">
    <property type="entry name" value="NAD(P)-bd_dom_sf"/>
</dbReference>
<feature type="binding site" evidence="5">
    <location>
        <position position="231"/>
    </location>
    <ligand>
        <name>NAD(+)</name>
        <dbReference type="ChEBI" id="CHEBI:57540"/>
    </ligand>
</feature>
<evidence type="ECO:0000256" key="2">
    <source>
        <dbReference type="ARBA" id="ARBA00023002"/>
    </source>
</evidence>
<dbReference type="Proteomes" id="UP000191055">
    <property type="component" value="Unassembled WGS sequence"/>
</dbReference>
<feature type="domain" description="D-isomer specific 2-hydroxyacid dehydrogenase catalytic" evidence="6">
    <location>
        <begin position="10"/>
        <end position="256"/>
    </location>
</feature>
<evidence type="ECO:0000256" key="3">
    <source>
        <dbReference type="ARBA" id="ARBA00023027"/>
    </source>
</evidence>
<dbReference type="GO" id="GO:0051287">
    <property type="term" value="F:NAD binding"/>
    <property type="evidence" value="ECO:0007669"/>
    <property type="project" value="InterPro"/>
</dbReference>
<dbReference type="InterPro" id="IPR020921">
    <property type="entry name" value="Erythronate-4-P_DHase"/>
</dbReference>
<dbReference type="CDD" id="cd12158">
    <property type="entry name" value="ErythrP_dh"/>
    <property type="match status" value="1"/>
</dbReference>
<proteinExistence type="inferred from homology"/>
<sequence length="377" mass="41970">MKIIADDKIPFLKGVFEPYATVEYYTGKDIQPEHVKNANALIVRTRTKCNEQLLKDSSVKIVATATIGTDHFDIPWLEKAGIDWCNSPGCNSGSVRQYIASVFAHRIKEGLKPESTTLGIVGVGMVGSKIEALARNLGFNVLLNDPPRERNEGSDKFCSLESLLNKSDIVTFHTPLNMEGPDATFDLLNNDSIKFLKKGAIIINSSRGEVTSSNTLLSGLDSGDISRLVLDVWENEPHIHPELHKRTWIATPHIAGYSMDGKANGTTMAVQKVASKLGFPLTEWAPESIPSPANRYICLDAHDKHPSLVAADAILSTYDIKDDDLELRNHPEEFEKIRGSYPIRREFEAWIIHPDSYLNQESVKTLKNLGFQFVIDR</sequence>
<dbReference type="InterPro" id="IPR050223">
    <property type="entry name" value="D-isomer_2-hydroxyacid_DH"/>
</dbReference>
<dbReference type="InterPro" id="IPR024531">
    <property type="entry name" value="Erythronate-4-P_DHase_dimer"/>
</dbReference>
<comment type="similarity">
    <text evidence="5">Belongs to the D-isomer specific 2-hydroxyacid dehydrogenase family. PdxB subfamily.</text>
</comment>
<feature type="domain" description="D-isomer specific 2-hydroxyacid dehydrogenase NAD-binding" evidence="7">
    <location>
        <begin position="108"/>
        <end position="255"/>
    </location>
</feature>
<evidence type="ECO:0000256" key="5">
    <source>
        <dbReference type="HAMAP-Rule" id="MF_01825"/>
    </source>
</evidence>
<keyword evidence="1 5" id="KW-0963">Cytoplasm</keyword>
<feature type="binding site" evidence="5">
    <location>
        <position position="174"/>
    </location>
    <ligand>
        <name>NAD(+)</name>
        <dbReference type="ChEBI" id="CHEBI:57540"/>
    </ligand>
</feature>
<dbReference type="SUPFAM" id="SSF51735">
    <property type="entry name" value="NAD(P)-binding Rossmann-fold domains"/>
    <property type="match status" value="1"/>
</dbReference>
<keyword evidence="4 5" id="KW-0664">Pyridoxine biosynthesis</keyword>
<dbReference type="RefSeq" id="WP_079558869.1">
    <property type="nucleotide sequence ID" value="NZ_CP021904.1"/>
</dbReference>
<dbReference type="Gene3D" id="3.40.50.720">
    <property type="entry name" value="NAD(P)-binding Rossmann-like Domain"/>
    <property type="match status" value="2"/>
</dbReference>
<keyword evidence="2 5" id="KW-0560">Oxidoreductase</keyword>
<comment type="subunit">
    <text evidence="5">Homodimer.</text>
</comment>
<dbReference type="InterPro" id="IPR006139">
    <property type="entry name" value="D-isomer_2_OHA_DH_cat_dom"/>
</dbReference>
<dbReference type="UniPathway" id="UPA00244">
    <property type="reaction ID" value="UER00310"/>
</dbReference>
<dbReference type="GO" id="GO:0008615">
    <property type="term" value="P:pyridoxine biosynthetic process"/>
    <property type="evidence" value="ECO:0007669"/>
    <property type="project" value="UniProtKB-UniRule"/>
</dbReference>
<protein>
    <recommendedName>
        <fullName evidence="5">Erythronate-4-phosphate dehydrogenase</fullName>
        <ecNumber evidence="5">1.1.1.290</ecNumber>
    </recommendedName>
</protein>
<comment type="subcellular location">
    <subcellularLocation>
        <location evidence="5">Cytoplasm</location>
    </subcellularLocation>
</comment>
<dbReference type="GO" id="GO:0046983">
    <property type="term" value="F:protein dimerization activity"/>
    <property type="evidence" value="ECO:0007669"/>
    <property type="project" value="InterPro"/>
</dbReference>
<dbReference type="HAMAP" id="MF_01825">
    <property type="entry name" value="PdxB"/>
    <property type="match status" value="1"/>
</dbReference>
<dbReference type="OrthoDB" id="1522997at2"/>
<dbReference type="AlphaFoldDB" id="A0A1T5HTB3"/>
<dbReference type="PANTHER" id="PTHR10996">
    <property type="entry name" value="2-HYDROXYACID DEHYDROGENASE-RELATED"/>
    <property type="match status" value="1"/>
</dbReference>
<dbReference type="InterPro" id="IPR038251">
    <property type="entry name" value="PdxB_dimer_sf"/>
</dbReference>
<evidence type="ECO:0000256" key="1">
    <source>
        <dbReference type="ARBA" id="ARBA00022490"/>
    </source>
</evidence>
<dbReference type="Pfam" id="PF02826">
    <property type="entry name" value="2-Hacid_dh_C"/>
    <property type="match status" value="1"/>
</dbReference>
<gene>
    <name evidence="5" type="primary">pdxB</name>
    <name evidence="9" type="ORF">SAMN03080601_03203</name>
</gene>
<feature type="active site" description="Proton donor" evidence="5">
    <location>
        <position position="253"/>
    </location>
</feature>
<evidence type="ECO:0000259" key="8">
    <source>
        <dbReference type="Pfam" id="PF11890"/>
    </source>
</evidence>
<feature type="binding site" evidence="5">
    <location>
        <position position="145"/>
    </location>
    <ligand>
        <name>NAD(+)</name>
        <dbReference type="ChEBI" id="CHEBI:57540"/>
    </ligand>
</feature>
<feature type="binding site" evidence="5">
    <location>
        <position position="45"/>
    </location>
    <ligand>
        <name>substrate</name>
    </ligand>
</feature>
<dbReference type="SUPFAM" id="SSF52283">
    <property type="entry name" value="Formate/glycerate dehydrogenase catalytic domain-like"/>
    <property type="match status" value="1"/>
</dbReference>
<dbReference type="Pfam" id="PF11890">
    <property type="entry name" value="DUF3410"/>
    <property type="match status" value="1"/>
</dbReference>
<dbReference type="GO" id="GO:0033711">
    <property type="term" value="F:4-phosphoerythronate dehydrogenase activity"/>
    <property type="evidence" value="ECO:0007669"/>
    <property type="project" value="UniProtKB-EC"/>
</dbReference>
<dbReference type="Pfam" id="PF00389">
    <property type="entry name" value="2-Hacid_dh"/>
    <property type="match status" value="1"/>
</dbReference>
<keyword evidence="3 5" id="KW-0520">NAD</keyword>
<organism evidence="9 10">
    <name type="scientific">Alkalitalea saponilacus</name>
    <dbReference type="NCBI Taxonomy" id="889453"/>
    <lineage>
        <taxon>Bacteria</taxon>
        <taxon>Pseudomonadati</taxon>
        <taxon>Bacteroidota</taxon>
        <taxon>Bacteroidia</taxon>
        <taxon>Marinilabiliales</taxon>
        <taxon>Marinilabiliaceae</taxon>
        <taxon>Alkalitalea</taxon>
    </lineage>
</organism>
<comment type="function">
    <text evidence="5">Catalyzes the oxidation of erythronate-4-phosphate to 3-hydroxy-2-oxo-4-phosphonooxybutanoate.</text>
</comment>
<dbReference type="PANTHER" id="PTHR10996:SF282">
    <property type="entry name" value="D-3-PHOSPHOGLYCERATE DEHYDROGENASE 1-RELATED"/>
    <property type="match status" value="1"/>
</dbReference>
<feature type="binding site" evidence="5">
    <location>
        <position position="66"/>
    </location>
    <ligand>
        <name>substrate</name>
    </ligand>
</feature>
<comment type="catalytic activity">
    <reaction evidence="5">
        <text>4-phospho-D-erythronate + NAD(+) = (R)-3-hydroxy-2-oxo-4-phosphooxybutanoate + NADH + H(+)</text>
        <dbReference type="Rhea" id="RHEA:18829"/>
        <dbReference type="ChEBI" id="CHEBI:15378"/>
        <dbReference type="ChEBI" id="CHEBI:57540"/>
        <dbReference type="ChEBI" id="CHEBI:57945"/>
        <dbReference type="ChEBI" id="CHEBI:58538"/>
        <dbReference type="ChEBI" id="CHEBI:58766"/>
        <dbReference type="EC" id="1.1.1.290"/>
    </reaction>
</comment>
<comment type="pathway">
    <text evidence="5">Cofactor biosynthesis; pyridoxine 5'-phosphate biosynthesis; pyridoxine 5'-phosphate from D-erythrose 4-phosphate: step 2/5.</text>
</comment>
<reference evidence="9 10" key="1">
    <citation type="submission" date="2017-02" db="EMBL/GenBank/DDBJ databases">
        <authorList>
            <person name="Peterson S.W."/>
        </authorList>
    </citation>
    <scope>NUCLEOTIDE SEQUENCE [LARGE SCALE GENOMIC DNA]</scope>
    <source>
        <strain evidence="9 10">DSM 24412</strain>
    </source>
</reference>
<feature type="binding site" evidence="5">
    <location>
        <position position="256"/>
    </location>
    <ligand>
        <name>NAD(+)</name>
        <dbReference type="ChEBI" id="CHEBI:57540"/>
    </ligand>
</feature>
<evidence type="ECO:0000259" key="7">
    <source>
        <dbReference type="Pfam" id="PF02826"/>
    </source>
</evidence>
<feature type="active site" evidence="5">
    <location>
        <position position="207"/>
    </location>
</feature>
<name>A0A1T5HTB3_9BACT</name>
<dbReference type="Gene3D" id="3.30.1370.170">
    <property type="match status" value="1"/>
</dbReference>
<evidence type="ECO:0000256" key="4">
    <source>
        <dbReference type="ARBA" id="ARBA00023096"/>
    </source>
</evidence>
<dbReference type="InterPro" id="IPR006140">
    <property type="entry name" value="D-isomer_DH_NAD-bd"/>
</dbReference>
<feature type="domain" description="Erythronate-4-phosphate dehydrogenase dimerisation" evidence="8">
    <location>
        <begin position="310"/>
        <end position="370"/>
    </location>
</feature>
<evidence type="ECO:0000313" key="9">
    <source>
        <dbReference type="EMBL" id="SKC23917.1"/>
    </source>
</evidence>
<comment type="caution">
    <text evidence="5">Lacks conserved residue(s) required for the propagation of feature annotation.</text>
</comment>
<keyword evidence="10" id="KW-1185">Reference proteome</keyword>
<dbReference type="GO" id="GO:0005737">
    <property type="term" value="C:cytoplasm"/>
    <property type="evidence" value="ECO:0007669"/>
    <property type="project" value="UniProtKB-SubCell"/>
</dbReference>
<dbReference type="STRING" id="889453.SAMN03080601_03203"/>
<dbReference type="KEGG" id="asx:CDL62_07220"/>
<evidence type="ECO:0000313" key="10">
    <source>
        <dbReference type="Proteomes" id="UP000191055"/>
    </source>
</evidence>